<evidence type="ECO:0000313" key="2">
    <source>
        <dbReference type="EMBL" id="OGD04330.1"/>
    </source>
</evidence>
<dbReference type="EMBL" id="MEXN01000001">
    <property type="protein sequence ID" value="OGD04330.1"/>
    <property type="molecule type" value="Genomic_DNA"/>
</dbReference>
<keyword evidence="1" id="KW-0812">Transmembrane</keyword>
<keyword evidence="1" id="KW-0472">Membrane</keyword>
<dbReference type="AlphaFoldDB" id="A0A1F4ZDB2"/>
<keyword evidence="1" id="KW-1133">Transmembrane helix</keyword>
<name>A0A1F4ZDB2_9BACT</name>
<proteinExistence type="predicted"/>
<protein>
    <submittedName>
        <fullName evidence="2">Uncharacterized protein</fullName>
    </submittedName>
</protein>
<comment type="caution">
    <text evidence="2">The sequence shown here is derived from an EMBL/GenBank/DDBJ whole genome shotgun (WGS) entry which is preliminary data.</text>
</comment>
<dbReference type="Proteomes" id="UP000177080">
    <property type="component" value="Unassembled WGS sequence"/>
</dbReference>
<evidence type="ECO:0000256" key="1">
    <source>
        <dbReference type="SAM" id="Phobius"/>
    </source>
</evidence>
<organism evidence="2 3">
    <name type="scientific">Candidatus Amesbacteria bacterium RIFCSPLOWO2_01_FULL_48_25</name>
    <dbReference type="NCBI Taxonomy" id="1797259"/>
    <lineage>
        <taxon>Bacteria</taxon>
        <taxon>Candidatus Amesiibacteriota</taxon>
    </lineage>
</organism>
<gene>
    <name evidence="2" type="ORF">A2989_04820</name>
</gene>
<dbReference type="STRING" id="1797259.A2989_04820"/>
<reference evidence="2 3" key="1">
    <citation type="journal article" date="2016" name="Nat. Commun.">
        <title>Thousands of microbial genomes shed light on interconnected biogeochemical processes in an aquifer system.</title>
        <authorList>
            <person name="Anantharaman K."/>
            <person name="Brown C.T."/>
            <person name="Hug L.A."/>
            <person name="Sharon I."/>
            <person name="Castelle C.J."/>
            <person name="Probst A.J."/>
            <person name="Thomas B.C."/>
            <person name="Singh A."/>
            <person name="Wilkins M.J."/>
            <person name="Karaoz U."/>
            <person name="Brodie E.L."/>
            <person name="Williams K.H."/>
            <person name="Hubbard S.S."/>
            <person name="Banfield J.F."/>
        </authorList>
    </citation>
    <scope>NUCLEOTIDE SEQUENCE [LARGE SCALE GENOMIC DNA]</scope>
</reference>
<sequence length="75" mass="8290">MKPTTVVFSLIATIAVVFLVAAIGSFLYGIFILPKLNRGIFCIQSLSRSCFLGSTICYNFPNPCSAPPLWYPRSR</sequence>
<evidence type="ECO:0000313" key="3">
    <source>
        <dbReference type="Proteomes" id="UP000177080"/>
    </source>
</evidence>
<feature type="transmembrane region" description="Helical" evidence="1">
    <location>
        <begin position="6"/>
        <end position="31"/>
    </location>
</feature>
<accession>A0A1F4ZDB2</accession>